<dbReference type="InterPro" id="IPR001005">
    <property type="entry name" value="SANT/Myb"/>
</dbReference>
<dbReference type="FunFam" id="1.10.10.60:FF:000010">
    <property type="entry name" value="Transcriptional activator Myb isoform A"/>
    <property type="match status" value="1"/>
</dbReference>
<dbReference type="Pfam" id="PF13921">
    <property type="entry name" value="Myb_DNA-bind_6"/>
    <property type="match status" value="1"/>
</dbReference>
<keyword evidence="7" id="KW-1185">Reference proteome</keyword>
<feature type="region of interest" description="Disordered" evidence="3">
    <location>
        <begin position="275"/>
        <end position="320"/>
    </location>
</feature>
<feature type="compositionally biased region" description="Polar residues" evidence="3">
    <location>
        <begin position="531"/>
        <end position="549"/>
    </location>
</feature>
<keyword evidence="1" id="KW-0677">Repeat</keyword>
<dbReference type="GO" id="GO:0005634">
    <property type="term" value="C:nucleus"/>
    <property type="evidence" value="ECO:0007669"/>
    <property type="project" value="TreeGrafter"/>
</dbReference>
<evidence type="ECO:0000313" key="7">
    <source>
        <dbReference type="Proteomes" id="UP001515480"/>
    </source>
</evidence>
<feature type="domain" description="HTH myb-type" evidence="5">
    <location>
        <begin position="90"/>
        <end position="142"/>
    </location>
</feature>
<dbReference type="Proteomes" id="UP001515480">
    <property type="component" value="Unassembled WGS sequence"/>
</dbReference>
<feature type="domain" description="Myb-like" evidence="4">
    <location>
        <begin position="33"/>
        <end position="85"/>
    </location>
</feature>
<organism evidence="6 7">
    <name type="scientific">Prymnesium parvum</name>
    <name type="common">Toxic golden alga</name>
    <dbReference type="NCBI Taxonomy" id="97485"/>
    <lineage>
        <taxon>Eukaryota</taxon>
        <taxon>Haptista</taxon>
        <taxon>Haptophyta</taxon>
        <taxon>Prymnesiophyceae</taxon>
        <taxon>Prymnesiales</taxon>
        <taxon>Prymnesiaceae</taxon>
        <taxon>Prymnesium</taxon>
    </lineage>
</organism>
<comment type="caution">
    <text evidence="6">The sequence shown here is derived from an EMBL/GenBank/DDBJ whole genome shotgun (WGS) entry which is preliminary data.</text>
</comment>
<proteinExistence type="predicted"/>
<dbReference type="PANTHER" id="PTHR45614:SF25">
    <property type="entry name" value="MYB PROTEIN"/>
    <property type="match status" value="1"/>
</dbReference>
<feature type="region of interest" description="Disordered" evidence="3">
    <location>
        <begin position="504"/>
        <end position="549"/>
    </location>
</feature>
<feature type="domain" description="HTH myb-type" evidence="5">
    <location>
        <begin position="33"/>
        <end position="89"/>
    </location>
</feature>
<dbReference type="PROSITE" id="PS50090">
    <property type="entry name" value="MYB_LIKE"/>
    <property type="match status" value="2"/>
</dbReference>
<dbReference type="PANTHER" id="PTHR45614">
    <property type="entry name" value="MYB PROTEIN-RELATED"/>
    <property type="match status" value="1"/>
</dbReference>
<evidence type="ECO:0000256" key="2">
    <source>
        <dbReference type="ARBA" id="ARBA00023125"/>
    </source>
</evidence>
<dbReference type="InterPro" id="IPR009057">
    <property type="entry name" value="Homeodomain-like_sf"/>
</dbReference>
<dbReference type="SUPFAM" id="SSF46689">
    <property type="entry name" value="Homeodomain-like"/>
    <property type="match status" value="1"/>
</dbReference>
<dbReference type="InterPro" id="IPR050560">
    <property type="entry name" value="MYB_TF"/>
</dbReference>
<evidence type="ECO:0000256" key="3">
    <source>
        <dbReference type="SAM" id="MobiDB-lite"/>
    </source>
</evidence>
<dbReference type="SMART" id="SM00717">
    <property type="entry name" value="SANT"/>
    <property type="match status" value="2"/>
</dbReference>
<gene>
    <name evidence="6" type="ORF">AB1Y20_013321</name>
</gene>
<name>A0AB34IK98_PRYPA</name>
<evidence type="ECO:0000313" key="6">
    <source>
        <dbReference type="EMBL" id="KAL1500674.1"/>
    </source>
</evidence>
<feature type="domain" description="Myb-like" evidence="4">
    <location>
        <begin position="86"/>
        <end position="138"/>
    </location>
</feature>
<accession>A0AB34IK98</accession>
<dbReference type="GO" id="GO:0000981">
    <property type="term" value="F:DNA-binding transcription factor activity, RNA polymerase II-specific"/>
    <property type="evidence" value="ECO:0007669"/>
    <property type="project" value="TreeGrafter"/>
</dbReference>
<sequence length="549" mass="58733">MSIADDELAAYVMSDEEGATPTRSSSPSSCEGKAALVKRPWTSEEDDALVAAVRKYGACRWSMIATHLSTGRVGKQCRERWNNHLCPDVKKTEWSEEEDRAILEGVAVLGTRWCEIVKASPLQGRTDNAIKNRFYSLQRRMRSRQINGKSCSPLGKRSYEDGDELLVPGQRDRIVSVATELAFATDEQDRDRLIAELTSVLQEHHSPDDDQASELGTLDSPEVAAEMRQSLAQLRFERGYPSPATASPLAQAAAPEAQRGALRKALPLEDIDTSRHLDETAPLSVPTPPSVPFTPSVRNADGSLSVSPTGATTLTPGGGTADSRFGMHEKENVRFSQTDCDAIGVSLGGRHAYKALLAPLCIPDALTSSPMKRMRTPSGSMRSSFDAPVPLSPFAVKWGIGKSGTEVPTFQALPAGGLRIEKSDATAEMVVSSPMAELLNLSLFKDLFSPDAPSAADAAPRVVAPWAPSAATNIPKDVKVVPCGDSPHSPPTPAFTMNDAFSAEAPSAASGTERRGTEEPTALPRLRRSSRGTCSKPNVASTSVLVSTV</sequence>
<dbReference type="EMBL" id="JBGBPQ010000023">
    <property type="protein sequence ID" value="KAL1500674.1"/>
    <property type="molecule type" value="Genomic_DNA"/>
</dbReference>
<keyword evidence="2" id="KW-0238">DNA-binding</keyword>
<reference evidence="6 7" key="1">
    <citation type="journal article" date="2024" name="Science">
        <title>Giant polyketide synthase enzymes in the biosynthesis of giant marine polyether toxins.</title>
        <authorList>
            <person name="Fallon T.R."/>
            <person name="Shende V.V."/>
            <person name="Wierzbicki I.H."/>
            <person name="Pendleton A.L."/>
            <person name="Watervoot N.F."/>
            <person name="Auber R.P."/>
            <person name="Gonzalez D.J."/>
            <person name="Wisecaver J.H."/>
            <person name="Moore B.S."/>
        </authorList>
    </citation>
    <scope>NUCLEOTIDE SEQUENCE [LARGE SCALE GENOMIC DNA]</scope>
    <source>
        <strain evidence="6 7">12B1</strain>
    </source>
</reference>
<evidence type="ECO:0000259" key="4">
    <source>
        <dbReference type="PROSITE" id="PS50090"/>
    </source>
</evidence>
<dbReference type="CDD" id="cd00167">
    <property type="entry name" value="SANT"/>
    <property type="match status" value="2"/>
</dbReference>
<dbReference type="AlphaFoldDB" id="A0AB34IK98"/>
<evidence type="ECO:0000259" key="5">
    <source>
        <dbReference type="PROSITE" id="PS51294"/>
    </source>
</evidence>
<evidence type="ECO:0000256" key="1">
    <source>
        <dbReference type="ARBA" id="ARBA00022737"/>
    </source>
</evidence>
<dbReference type="GO" id="GO:0000978">
    <property type="term" value="F:RNA polymerase II cis-regulatory region sequence-specific DNA binding"/>
    <property type="evidence" value="ECO:0007669"/>
    <property type="project" value="TreeGrafter"/>
</dbReference>
<dbReference type="Gene3D" id="1.10.10.60">
    <property type="entry name" value="Homeodomain-like"/>
    <property type="match status" value="2"/>
</dbReference>
<dbReference type="PROSITE" id="PS51294">
    <property type="entry name" value="HTH_MYB"/>
    <property type="match status" value="2"/>
</dbReference>
<feature type="region of interest" description="Disordered" evidence="3">
    <location>
        <begin position="12"/>
        <end position="31"/>
    </location>
</feature>
<protein>
    <submittedName>
        <fullName evidence="6">Uncharacterized protein</fullName>
    </submittedName>
</protein>
<dbReference type="InterPro" id="IPR017930">
    <property type="entry name" value="Myb_dom"/>
</dbReference>